<feature type="signal peptide" evidence="2">
    <location>
        <begin position="1"/>
        <end position="25"/>
    </location>
</feature>
<evidence type="ECO:0000259" key="3">
    <source>
        <dbReference type="PROSITE" id="PS50213"/>
    </source>
</evidence>
<reference evidence="4 5" key="1">
    <citation type="journal article" date="2008" name="BMC Genomics">
        <title>Complete genome of Phenylobacterium zucineum - a novel facultative intracellular bacterium isolated from human erythroleukemia cell line K562.</title>
        <authorList>
            <person name="Luo Y."/>
            <person name="Xu X."/>
            <person name="Ding Z."/>
            <person name="Liu Z."/>
            <person name="Zhang B."/>
            <person name="Yan Z."/>
            <person name="Sun J."/>
            <person name="Hu S."/>
            <person name="Hu X."/>
        </authorList>
    </citation>
    <scope>NUCLEOTIDE SEQUENCE [LARGE SCALE GENOMIC DNA]</scope>
    <source>
        <strain evidence="4 5">HLK1</strain>
    </source>
</reference>
<accession>B4R9A6</accession>
<evidence type="ECO:0000313" key="4">
    <source>
        <dbReference type="EMBL" id="ACG77776.1"/>
    </source>
</evidence>
<feature type="region of interest" description="Disordered" evidence="1">
    <location>
        <begin position="192"/>
        <end position="211"/>
    </location>
</feature>
<evidence type="ECO:0000313" key="5">
    <source>
        <dbReference type="Proteomes" id="UP000001868"/>
    </source>
</evidence>
<keyword evidence="5" id="KW-1185">Reference proteome</keyword>
<dbReference type="Proteomes" id="UP000001868">
    <property type="component" value="Chromosome"/>
</dbReference>
<dbReference type="EMBL" id="CP000747">
    <property type="protein sequence ID" value="ACG77776.1"/>
    <property type="molecule type" value="Genomic_DNA"/>
</dbReference>
<feature type="domain" description="FAS1" evidence="3">
    <location>
        <begin position="55"/>
        <end position="188"/>
    </location>
</feature>
<proteinExistence type="predicted"/>
<dbReference type="SMART" id="SM00554">
    <property type="entry name" value="FAS1"/>
    <property type="match status" value="1"/>
</dbReference>
<dbReference type="InterPro" id="IPR036378">
    <property type="entry name" value="FAS1_dom_sf"/>
</dbReference>
<gene>
    <name evidence="4" type="ordered locus">PHZ_c1362</name>
</gene>
<dbReference type="InterPro" id="IPR050904">
    <property type="entry name" value="Adhesion/Biosynth-related"/>
</dbReference>
<evidence type="ECO:0000256" key="2">
    <source>
        <dbReference type="SAM" id="SignalP"/>
    </source>
</evidence>
<dbReference type="HOGENOM" id="CLU_031281_4_2_5"/>
<name>B4R9A6_PHEZH</name>
<keyword evidence="2" id="KW-0732">Signal</keyword>
<dbReference type="STRING" id="450851.PHZ_c1362"/>
<sequence length="211" mass="20817">MTSNSLLSAAAALALVTGLSAPAFAQDAAPAQSEAAAPAAAAPASDAAAVQVTPAGDLVETLKASGKFTTFIQGLDATNLTGLLKTNKNLTVFAPSDAAFATLPAAELEKLKTDKTAMQKFLLHHVINAPVDSSKIQGARGPVPSGAGDQILLDGSDEAGALKADGATIVQADVRTGSGLLHVVDKPLTAGAGDAQAQAPAQAPAQTSGTN</sequence>
<dbReference type="KEGG" id="pzu:PHZ_c1362"/>
<dbReference type="Gene3D" id="2.30.180.10">
    <property type="entry name" value="FAS1 domain"/>
    <property type="match status" value="1"/>
</dbReference>
<dbReference type="OrthoDB" id="9800666at2"/>
<dbReference type="AlphaFoldDB" id="B4R9A6"/>
<dbReference type="SUPFAM" id="SSF82153">
    <property type="entry name" value="FAS1 domain"/>
    <property type="match status" value="1"/>
</dbReference>
<feature type="chain" id="PRO_5002825247" description="FAS1 domain-containing protein" evidence="2">
    <location>
        <begin position="26"/>
        <end position="211"/>
    </location>
</feature>
<dbReference type="PROSITE" id="PS50213">
    <property type="entry name" value="FAS1"/>
    <property type="match status" value="1"/>
</dbReference>
<evidence type="ECO:0000256" key="1">
    <source>
        <dbReference type="SAM" id="MobiDB-lite"/>
    </source>
</evidence>
<dbReference type="RefSeq" id="WP_012521920.1">
    <property type="nucleotide sequence ID" value="NC_011144.1"/>
</dbReference>
<dbReference type="Pfam" id="PF02469">
    <property type="entry name" value="Fasciclin"/>
    <property type="match status" value="1"/>
</dbReference>
<protein>
    <recommendedName>
        <fullName evidence="3">FAS1 domain-containing protein</fullName>
    </recommendedName>
</protein>
<dbReference type="PANTHER" id="PTHR10900:SF77">
    <property type="entry name" value="FI19380P1"/>
    <property type="match status" value="1"/>
</dbReference>
<dbReference type="eggNOG" id="COG2335">
    <property type="taxonomic scope" value="Bacteria"/>
</dbReference>
<dbReference type="InterPro" id="IPR000782">
    <property type="entry name" value="FAS1_domain"/>
</dbReference>
<organism evidence="4 5">
    <name type="scientific">Phenylobacterium zucineum (strain HLK1)</name>
    <dbReference type="NCBI Taxonomy" id="450851"/>
    <lineage>
        <taxon>Bacteria</taxon>
        <taxon>Pseudomonadati</taxon>
        <taxon>Pseudomonadota</taxon>
        <taxon>Alphaproteobacteria</taxon>
        <taxon>Caulobacterales</taxon>
        <taxon>Caulobacteraceae</taxon>
        <taxon>Phenylobacterium</taxon>
    </lineage>
</organism>
<dbReference type="PANTHER" id="PTHR10900">
    <property type="entry name" value="PERIOSTIN-RELATED"/>
    <property type="match status" value="1"/>
</dbReference>